<protein>
    <submittedName>
        <fullName evidence="1">Uncharacterized protein</fullName>
    </submittedName>
</protein>
<proteinExistence type="predicted"/>
<evidence type="ECO:0000313" key="2">
    <source>
        <dbReference type="Proteomes" id="UP001168146"/>
    </source>
</evidence>
<dbReference type="Proteomes" id="UP001168146">
    <property type="component" value="Unassembled WGS sequence"/>
</dbReference>
<reference evidence="1" key="1">
    <citation type="submission" date="2021-12" db="EMBL/GenBank/DDBJ databases">
        <title>Black yeast isolated from Biological Soil Crust.</title>
        <authorList>
            <person name="Kurbessoian T."/>
        </authorList>
    </citation>
    <scope>NUCLEOTIDE SEQUENCE</scope>
    <source>
        <strain evidence="1">CCFEE 5208</strain>
    </source>
</reference>
<dbReference type="EMBL" id="JASUXU010000004">
    <property type="protein sequence ID" value="KAK0326809.1"/>
    <property type="molecule type" value="Genomic_DNA"/>
</dbReference>
<organism evidence="1 2">
    <name type="scientific">Friedmanniomyces endolithicus</name>
    <dbReference type="NCBI Taxonomy" id="329885"/>
    <lineage>
        <taxon>Eukaryota</taxon>
        <taxon>Fungi</taxon>
        <taxon>Dikarya</taxon>
        <taxon>Ascomycota</taxon>
        <taxon>Pezizomycotina</taxon>
        <taxon>Dothideomycetes</taxon>
        <taxon>Dothideomycetidae</taxon>
        <taxon>Mycosphaerellales</taxon>
        <taxon>Teratosphaeriaceae</taxon>
        <taxon>Friedmanniomyces</taxon>
    </lineage>
</organism>
<comment type="caution">
    <text evidence="1">The sequence shown here is derived from an EMBL/GenBank/DDBJ whole genome shotgun (WGS) entry which is preliminary data.</text>
</comment>
<gene>
    <name evidence="1" type="ORF">LTR82_002652</name>
</gene>
<evidence type="ECO:0000313" key="1">
    <source>
        <dbReference type="EMBL" id="KAK0326809.1"/>
    </source>
</evidence>
<name>A0AAN6FYL4_9PEZI</name>
<dbReference type="AlphaFoldDB" id="A0AAN6FYL4"/>
<sequence>MEADPDFTEMTIQAQSWMANLLRFHDPVDVYPELFERFKAVAPERMMCTRRSKAKRNIEVTRPTWTRLRRHQNTPLTSLTTRMTSTMRPSAIRKNPASEDMVVMTDVFEREADGAEEGDISTEGG</sequence>
<accession>A0AAN6FYL4</accession>